<comment type="caution">
    <text evidence="3">The sequence shown here is derived from an EMBL/GenBank/DDBJ whole genome shotgun (WGS) entry which is preliminary data.</text>
</comment>
<reference evidence="3" key="1">
    <citation type="submission" date="2022-12" db="EMBL/GenBank/DDBJ databases">
        <title>Clostridium sp. nov., isolated from industrial wastewater.</title>
        <authorList>
            <person name="Jiayan W."/>
        </authorList>
    </citation>
    <scope>NUCLEOTIDE SEQUENCE</scope>
    <source>
        <strain evidence="3">ZC22-4</strain>
    </source>
</reference>
<evidence type="ECO:0000313" key="3">
    <source>
        <dbReference type="EMBL" id="MCY6960147.1"/>
    </source>
</evidence>
<dbReference type="PANTHER" id="PTHR13707">
    <property type="entry name" value="KETOACID-COENZYME A TRANSFERASE"/>
    <property type="match status" value="1"/>
</dbReference>
<dbReference type="InterPro" id="IPR037171">
    <property type="entry name" value="NagB/RpiA_transferase-like"/>
</dbReference>
<name>A0ABT4DCV0_9CLOT</name>
<protein>
    <submittedName>
        <fullName evidence="3">3-oxoacid CoA-transferase subunit B</fullName>
    </submittedName>
</protein>
<dbReference type="SUPFAM" id="SSF100950">
    <property type="entry name" value="NagB/RpiA/CoA transferase-like"/>
    <property type="match status" value="1"/>
</dbReference>
<dbReference type="SMART" id="SM00882">
    <property type="entry name" value="CoA_trans"/>
    <property type="match status" value="1"/>
</dbReference>
<dbReference type="Pfam" id="PF01144">
    <property type="entry name" value="CoA_trans"/>
    <property type="match status" value="1"/>
</dbReference>
<evidence type="ECO:0000313" key="4">
    <source>
        <dbReference type="Proteomes" id="UP001144612"/>
    </source>
</evidence>
<dbReference type="Proteomes" id="UP001144612">
    <property type="component" value="Unassembled WGS sequence"/>
</dbReference>
<gene>
    <name evidence="3" type="ORF">OW729_16135</name>
</gene>
<sequence>MEVREIIARRAAKELNDGEVANLGFGMPTQAVNYLPKGIKLIMHTENGAFGFGGKPNCNDADSDVSNAGSEPVTLLPGAACMSLATSLGAMRNGYIDVTILGALEVDQFGNIANWAVKRDGLWWPGIGGAMELTYGTKKIIATLQHTDKNGNSKIKKKCELPLTGKRCVKTIITEKAVFDVGEDMLILREIYPGLSLEDIKAITEADFIVGEDLKDMEL</sequence>
<organism evidence="3 4">
    <name type="scientific">Clostridium brassicae</name>
    <dbReference type="NCBI Taxonomy" id="2999072"/>
    <lineage>
        <taxon>Bacteria</taxon>
        <taxon>Bacillati</taxon>
        <taxon>Bacillota</taxon>
        <taxon>Clostridia</taxon>
        <taxon>Eubacteriales</taxon>
        <taxon>Clostridiaceae</taxon>
        <taxon>Clostridium</taxon>
    </lineage>
</organism>
<keyword evidence="4" id="KW-1185">Reference proteome</keyword>
<comment type="similarity">
    <text evidence="1">Belongs to the 3-oxoacid CoA-transferase subunit B family.</text>
</comment>
<dbReference type="PANTHER" id="PTHR13707:SF60">
    <property type="entry name" value="ACETATE COA-TRANSFERASE SUBUNIT ALPHA"/>
    <property type="match status" value="1"/>
</dbReference>
<evidence type="ECO:0000256" key="2">
    <source>
        <dbReference type="ARBA" id="ARBA00022679"/>
    </source>
</evidence>
<dbReference type="InterPro" id="IPR004165">
    <property type="entry name" value="CoA_trans_fam_I"/>
</dbReference>
<dbReference type="EMBL" id="JAPQFJ010000021">
    <property type="protein sequence ID" value="MCY6960147.1"/>
    <property type="molecule type" value="Genomic_DNA"/>
</dbReference>
<dbReference type="Gene3D" id="3.40.1080.10">
    <property type="entry name" value="Glutaconate Coenzyme A-transferase"/>
    <property type="match status" value="1"/>
</dbReference>
<dbReference type="InterPro" id="IPR012791">
    <property type="entry name" value="3-oxoacid_CoA-transf_B"/>
</dbReference>
<keyword evidence="2" id="KW-0808">Transferase</keyword>
<proteinExistence type="inferred from homology"/>
<dbReference type="NCBIfam" id="TIGR02428">
    <property type="entry name" value="pcaJ_scoB_fam"/>
    <property type="match status" value="1"/>
</dbReference>
<evidence type="ECO:0000256" key="1">
    <source>
        <dbReference type="ARBA" id="ARBA00007047"/>
    </source>
</evidence>
<accession>A0ABT4DCV0</accession>
<dbReference type="RefSeq" id="WP_268062584.1">
    <property type="nucleotide sequence ID" value="NZ_JAPQFJ010000021.1"/>
</dbReference>